<dbReference type="EMBL" id="DTAI01000011">
    <property type="protein sequence ID" value="HGN35974.1"/>
    <property type="molecule type" value="Genomic_DNA"/>
</dbReference>
<gene>
    <name evidence="2" type="ORF">ENT87_00255</name>
    <name evidence="3" type="ORF">ENU30_01700</name>
</gene>
<keyword evidence="1" id="KW-0812">Transmembrane</keyword>
<evidence type="ECO:0000313" key="3">
    <source>
        <dbReference type="EMBL" id="HGQ17685.1"/>
    </source>
</evidence>
<reference evidence="2" key="1">
    <citation type="journal article" date="2020" name="mSystems">
        <title>Genome- and Community-Level Interaction Insights into Carbon Utilization and Element Cycling Functions of Hydrothermarchaeota in Hydrothermal Sediment.</title>
        <authorList>
            <person name="Zhou Z."/>
            <person name="Liu Y."/>
            <person name="Xu W."/>
            <person name="Pan J."/>
            <person name="Luo Z.H."/>
            <person name="Li M."/>
        </authorList>
    </citation>
    <scope>NUCLEOTIDE SEQUENCE [LARGE SCALE GENOMIC DNA]</scope>
    <source>
        <strain evidence="2">SpSt-618</strain>
        <strain evidence="3">SpSt-657</strain>
    </source>
</reference>
<dbReference type="EMBL" id="DTBZ01000042">
    <property type="protein sequence ID" value="HGQ17685.1"/>
    <property type="molecule type" value="Genomic_DNA"/>
</dbReference>
<evidence type="ECO:0000256" key="1">
    <source>
        <dbReference type="SAM" id="Phobius"/>
    </source>
</evidence>
<keyword evidence="1" id="KW-1133">Transmembrane helix</keyword>
<comment type="caution">
    <text evidence="2">The sequence shown here is derived from an EMBL/GenBank/DDBJ whole genome shotgun (WGS) entry which is preliminary data.</text>
</comment>
<keyword evidence="1" id="KW-0472">Membrane</keyword>
<dbReference type="AlphaFoldDB" id="A0A7J3I5D0"/>
<accession>A0A7J3I5D0</accession>
<sequence>MSYSMGSVIQRLVERLQRRVEYTLVLSKGFYNMIVGKIIKAHNCIAREDVVIKILKSIALFILRLQCSLEDALSATSILFELFTSISIILVMVLVWHL</sequence>
<evidence type="ECO:0000313" key="2">
    <source>
        <dbReference type="EMBL" id="HGN35974.1"/>
    </source>
</evidence>
<name>A0A7J3I5D0_9CREN</name>
<organism evidence="2">
    <name type="scientific">Ignisphaera aggregans</name>
    <dbReference type="NCBI Taxonomy" id="334771"/>
    <lineage>
        <taxon>Archaea</taxon>
        <taxon>Thermoproteota</taxon>
        <taxon>Thermoprotei</taxon>
        <taxon>Desulfurococcales</taxon>
        <taxon>Desulfurococcaceae</taxon>
        <taxon>Ignisphaera</taxon>
    </lineage>
</organism>
<proteinExistence type="predicted"/>
<protein>
    <submittedName>
        <fullName evidence="2">Uncharacterized protein</fullName>
    </submittedName>
</protein>
<feature type="transmembrane region" description="Helical" evidence="1">
    <location>
        <begin position="72"/>
        <end position="96"/>
    </location>
</feature>